<feature type="region of interest" description="Disordered" evidence="1">
    <location>
        <begin position="17"/>
        <end position="85"/>
    </location>
</feature>
<evidence type="ECO:0000313" key="2">
    <source>
        <dbReference type="EMBL" id="KAF2599133.1"/>
    </source>
</evidence>
<dbReference type="EMBL" id="QGKW02000717">
    <property type="protein sequence ID" value="KAF2599133.1"/>
    <property type="molecule type" value="Genomic_DNA"/>
</dbReference>
<organism evidence="2 3">
    <name type="scientific">Brassica cretica</name>
    <name type="common">Mustard</name>
    <dbReference type="NCBI Taxonomy" id="69181"/>
    <lineage>
        <taxon>Eukaryota</taxon>
        <taxon>Viridiplantae</taxon>
        <taxon>Streptophyta</taxon>
        <taxon>Embryophyta</taxon>
        <taxon>Tracheophyta</taxon>
        <taxon>Spermatophyta</taxon>
        <taxon>Magnoliopsida</taxon>
        <taxon>eudicotyledons</taxon>
        <taxon>Gunneridae</taxon>
        <taxon>Pentapetalae</taxon>
        <taxon>rosids</taxon>
        <taxon>malvids</taxon>
        <taxon>Brassicales</taxon>
        <taxon>Brassicaceae</taxon>
        <taxon>Brassiceae</taxon>
        <taxon>Brassica</taxon>
    </lineage>
</organism>
<dbReference type="Proteomes" id="UP000712281">
    <property type="component" value="Unassembled WGS sequence"/>
</dbReference>
<gene>
    <name evidence="2" type="ORF">F2Q68_00011105</name>
</gene>
<comment type="caution">
    <text evidence="2">The sequence shown here is derived from an EMBL/GenBank/DDBJ whole genome shotgun (WGS) entry which is preliminary data.</text>
</comment>
<reference evidence="2" key="1">
    <citation type="submission" date="2019-12" db="EMBL/GenBank/DDBJ databases">
        <title>Genome sequencing and annotation of Brassica cretica.</title>
        <authorList>
            <person name="Studholme D.J."/>
            <person name="Sarris P.F."/>
        </authorList>
    </citation>
    <scope>NUCLEOTIDE SEQUENCE</scope>
    <source>
        <strain evidence="2">PFS-001/15</strain>
        <tissue evidence="2">Leaf</tissue>
    </source>
</reference>
<dbReference type="AlphaFoldDB" id="A0A8S9L0J0"/>
<evidence type="ECO:0000256" key="1">
    <source>
        <dbReference type="SAM" id="MobiDB-lite"/>
    </source>
</evidence>
<name>A0A8S9L0J0_BRACR</name>
<proteinExistence type="predicted"/>
<feature type="compositionally biased region" description="Low complexity" evidence="1">
    <location>
        <begin position="47"/>
        <end position="65"/>
    </location>
</feature>
<accession>A0A8S9L0J0</accession>
<sequence length="180" mass="19948">MWKSDCYELQLLKQTPNLKSGRKIESERLWNSPKRITGSLPSHRVIGESTGESTGESASRPASRPGSRRKPVAGGGQRQWLLTEKSTAAMRRQLPGGDAAVASRQWTCGGSGERPSETVVHGQHACRPRYAVVASEIHARIFEWRVTARLGFSSAEVLPPDFSRRQERSDVLEIARNQTV</sequence>
<evidence type="ECO:0000313" key="3">
    <source>
        <dbReference type="Proteomes" id="UP000712281"/>
    </source>
</evidence>
<protein>
    <submittedName>
        <fullName evidence="2">Uncharacterized protein</fullName>
    </submittedName>
</protein>